<dbReference type="RefSeq" id="WP_340197232.1">
    <property type="nucleotide sequence ID" value="NZ_JBBKAP010000059.1"/>
</dbReference>
<name>A0ABU8YCV0_9MICO</name>
<proteinExistence type="predicted"/>
<accession>A0ABU8YCV0</accession>
<evidence type="ECO:0000313" key="2">
    <source>
        <dbReference type="Proteomes" id="UP001370299"/>
    </source>
</evidence>
<dbReference type="EMBL" id="JBBLYY010000065">
    <property type="protein sequence ID" value="MEK0172376.1"/>
    <property type="molecule type" value="Genomic_DNA"/>
</dbReference>
<evidence type="ECO:0008006" key="3">
    <source>
        <dbReference type="Google" id="ProtNLM"/>
    </source>
</evidence>
<reference evidence="1 2" key="1">
    <citation type="submission" date="2024-03" db="EMBL/GenBank/DDBJ databases">
        <title>Whole genomes of four grape xylem sap localized bacterial endophytes.</title>
        <authorList>
            <person name="Kumar G."/>
            <person name="Savka M.A."/>
        </authorList>
    </citation>
    <scope>NUCLEOTIDE SEQUENCE [LARGE SCALE GENOMIC DNA]</scope>
    <source>
        <strain evidence="1 2">RIT_GXS8</strain>
    </source>
</reference>
<sequence length="278" mass="29670">MNASAPRSRDARALAEAGFAALLKAVGPNRGRLLLIGGLVPEHLVHSDEPHQGTNDVDILLDIGLVYDRDGLDFAWLEQALETAGFVTSTPNTGWRWLKEISGFPIQVEFLVDVPDNLDQEIALPGAETLGAKNLRGPGPALRDVHDTVVAGERATVTGIGGYLSAKGASAYWRRADKDLYDFAWVLVADLRSGERRAARAVQRVLDPLRERDRADALLAVCDLFSGPDAVGATTYARLSIAAGGVDATENLALDAVVAVGAFRAELAALLDDRRIGP</sequence>
<gene>
    <name evidence="1" type="ORF">WMN62_12935</name>
</gene>
<dbReference type="Proteomes" id="UP001370299">
    <property type="component" value="Unassembled WGS sequence"/>
</dbReference>
<evidence type="ECO:0000313" key="1">
    <source>
        <dbReference type="EMBL" id="MEK0172376.1"/>
    </source>
</evidence>
<comment type="caution">
    <text evidence="1">The sequence shown here is derived from an EMBL/GenBank/DDBJ whole genome shotgun (WGS) entry which is preliminary data.</text>
</comment>
<keyword evidence="2" id="KW-1185">Reference proteome</keyword>
<organism evidence="1 2">
    <name type="scientific">Curtobacterium citreum</name>
    <dbReference type="NCBI Taxonomy" id="2036"/>
    <lineage>
        <taxon>Bacteria</taxon>
        <taxon>Bacillati</taxon>
        <taxon>Actinomycetota</taxon>
        <taxon>Actinomycetes</taxon>
        <taxon>Micrococcales</taxon>
        <taxon>Microbacteriaceae</taxon>
        <taxon>Curtobacterium</taxon>
    </lineage>
</organism>
<protein>
    <recommendedName>
        <fullName evidence="3">Nucleotidyltransferase-like protein</fullName>
    </recommendedName>
</protein>